<feature type="compositionally biased region" description="Polar residues" evidence="6">
    <location>
        <begin position="19"/>
        <end position="28"/>
    </location>
</feature>
<keyword evidence="5" id="KW-0862">Zinc</keyword>
<gene>
    <name evidence="9" type="ORF">SLS56_006539</name>
</gene>
<dbReference type="InterPro" id="IPR038765">
    <property type="entry name" value="Papain-like_cys_pep_sf"/>
</dbReference>
<dbReference type="Pfam" id="PF12436">
    <property type="entry name" value="USP7_ICP0_bdg"/>
    <property type="match status" value="1"/>
</dbReference>
<dbReference type="Pfam" id="PF02493">
    <property type="entry name" value="MORN"/>
    <property type="match status" value="4"/>
</dbReference>
<proteinExistence type="predicted"/>
<dbReference type="Gene3D" id="3.30.40.10">
    <property type="entry name" value="Zinc/RING finger domain, C3HC4 (zinc finger)"/>
    <property type="match status" value="1"/>
</dbReference>
<dbReference type="Pfam" id="PF13920">
    <property type="entry name" value="zf-C3HC4_3"/>
    <property type="match status" value="1"/>
</dbReference>
<dbReference type="InterPro" id="IPR001841">
    <property type="entry name" value="Znf_RING"/>
</dbReference>
<dbReference type="SUPFAM" id="SSF82185">
    <property type="entry name" value="Histone H3 K4-specific methyltransferase SET7/9 N-terminal domain"/>
    <property type="match status" value="1"/>
</dbReference>
<keyword evidence="2" id="KW-0963">Cytoplasm</keyword>
<feature type="region of interest" description="Disordered" evidence="6">
    <location>
        <begin position="1"/>
        <end position="121"/>
    </location>
</feature>
<sequence>MDTSPDPPGSITFGFPNGPSLSFGNLGNQPVPPPPPPPANGAPVAAPGEDLSRIDSHGSSIDSSGDLDDQPPEPPPLSVPPPQSTPGSPRGEDAIVEQEEESDDEDALPPWRELKEDMSVPEEQELREIEAMGEHSALDYEYWQKKTFHDLDDPEYTPGSTGRLDWTIPNYNGTKENPNKELVMKSPVVNVGGYDWQIKFYPRGNDSDFLSIYVECLTVAKKDGQASAQRSEETAVEDTEQALPSGKPQRPSPAPAPREYQQGPLPLLTEEPVPKRPSVAAQVSVVLYNPAEPRTNYYRQCSHRFCPDSPDWGWTRFAGPHFEIHYRQRGQRQALLRNDTLAFSAHIRTVNDPTECLWEHHSRENRWDSFAMTGLQGLADSEYDSHGGSLIAAISSWMLLKPFRQFLYELRLPDPVNEARTKPKPLLAALQKTLYRLRTDVQPGCGPVDLDDIADALEWYGTDSCLSKLDVIEIWEILRSKMEFELADTSSKDRLKDLFGPERDRMMNVPTYRAPVKDCADIQTAIDKSINLVQTSSPLPKILHIELERQEFNRESRSMRKLADKVKILEKVTINRTSYILYGFIVHKDSLQSGSYYSVVRPRGPGSKWYAYYDGKEENRVVCLTKRQAIEEHEGGGSEKSGVAYILMYVRQDVVPKQFSKDESKWEVPQWLKTSSRASRSNALNEATEETLDYKIIESAAFLEHEGPGIMDPSDPKWEKSPYQSTIKLPASSSTRETRDALSQKFNTKDPRQIKFWFLDHANGTSHRPNMRSSGSIEDPRGDPDCEPNWTLRTAAENWPERRIWVHVVDFESLPELPKPIEPSVNEVPGNANNVGPALDHGGDSPMSDVDDGGNPTDEQMDLVITEGLAAQAARQHPVDVTSDLDFTLPRPPQPLGTLGNDTDMANNMEAVQVMPPPPPPPPPADLITPPLQSINDNVVVITNSNLSPFDFAIPPPMPHIITATQYEIYYFLKTFDPESQTLKAQKTVVAKKNDRIDHSVLDALGQPHDTPIDIYEEEGPTIATKLQRQGSITFSQASIHSTAVLIVQTPLTSEQCSALADRALFSDPVDYVQHSTSTRFATTSTPLTGHFTMDYFSSEHFMGMLVRGRPHGHGRRLYFDGGEYVGAFRLGQRHGHGRLTHPNGDIYEGEWAADLAEGRGSFIEAATGNSYLGGWKAGKKFGEGVTHWKNAQEVERLCRICWEESADAAFYDCGHVVACLGCARRVDTCPVCRRRVLSAMKLFFGN</sequence>
<evidence type="ECO:0000313" key="10">
    <source>
        <dbReference type="Proteomes" id="UP001521116"/>
    </source>
</evidence>
<dbReference type="PROSITE" id="PS50144">
    <property type="entry name" value="MATH"/>
    <property type="match status" value="1"/>
</dbReference>
<comment type="subcellular location">
    <subcellularLocation>
        <location evidence="1">Cytoplasm</location>
    </subcellularLocation>
</comment>
<evidence type="ECO:0000256" key="1">
    <source>
        <dbReference type="ARBA" id="ARBA00004496"/>
    </source>
</evidence>
<keyword evidence="4" id="KW-0833">Ubl conjugation pathway</keyword>
<feature type="region of interest" description="Disordered" evidence="6">
    <location>
        <begin position="225"/>
        <end position="273"/>
    </location>
</feature>
<dbReference type="EMBL" id="JAJVDC020000075">
    <property type="protein sequence ID" value="KAL1627201.1"/>
    <property type="molecule type" value="Genomic_DNA"/>
</dbReference>
<feature type="domain" description="RING-type" evidence="7">
    <location>
        <begin position="1199"/>
        <end position="1234"/>
    </location>
</feature>
<dbReference type="InterPro" id="IPR003409">
    <property type="entry name" value="MORN"/>
</dbReference>
<comment type="caution">
    <text evidence="9">The sequence shown here is derived from an EMBL/GenBank/DDBJ whole genome shotgun (WGS) entry which is preliminary data.</text>
</comment>
<organism evidence="9 10">
    <name type="scientific">Neofusicoccum ribis</name>
    <dbReference type="NCBI Taxonomy" id="45134"/>
    <lineage>
        <taxon>Eukaryota</taxon>
        <taxon>Fungi</taxon>
        <taxon>Dikarya</taxon>
        <taxon>Ascomycota</taxon>
        <taxon>Pezizomycotina</taxon>
        <taxon>Dothideomycetes</taxon>
        <taxon>Dothideomycetes incertae sedis</taxon>
        <taxon>Botryosphaeriales</taxon>
        <taxon>Botryosphaeriaceae</taxon>
        <taxon>Neofusicoccum</taxon>
    </lineage>
</organism>
<dbReference type="SUPFAM" id="SSF49599">
    <property type="entry name" value="TRAF domain-like"/>
    <property type="match status" value="1"/>
</dbReference>
<dbReference type="PANTHER" id="PTHR43215:SF14">
    <property type="entry name" value="RADIAL SPOKE HEAD 1 HOMOLOG"/>
    <property type="match status" value="1"/>
</dbReference>
<dbReference type="Gene3D" id="3.90.70.10">
    <property type="entry name" value="Cysteine proteinases"/>
    <property type="match status" value="1"/>
</dbReference>
<evidence type="ECO:0000256" key="5">
    <source>
        <dbReference type="PROSITE-ProRule" id="PRU00175"/>
    </source>
</evidence>
<evidence type="ECO:0000259" key="8">
    <source>
        <dbReference type="PROSITE" id="PS50144"/>
    </source>
</evidence>
<dbReference type="SUPFAM" id="SSF54001">
    <property type="entry name" value="Cysteine proteinases"/>
    <property type="match status" value="1"/>
</dbReference>
<evidence type="ECO:0000256" key="4">
    <source>
        <dbReference type="ARBA" id="ARBA00022786"/>
    </source>
</evidence>
<dbReference type="SUPFAM" id="SSF57850">
    <property type="entry name" value="RING/U-box"/>
    <property type="match status" value="1"/>
</dbReference>
<dbReference type="PROSITE" id="PS50089">
    <property type="entry name" value="ZF_RING_2"/>
    <property type="match status" value="1"/>
</dbReference>
<name>A0ABR3SQL5_9PEZI</name>
<dbReference type="Gene3D" id="2.20.110.10">
    <property type="entry name" value="Histone H3 K4-specific methyltransferase SET7/9 N-terminal domain"/>
    <property type="match status" value="1"/>
</dbReference>
<dbReference type="SMART" id="SM00698">
    <property type="entry name" value="MORN"/>
    <property type="match status" value="4"/>
</dbReference>
<keyword evidence="10" id="KW-1185">Reference proteome</keyword>
<dbReference type="InterPro" id="IPR024729">
    <property type="entry name" value="USP7_ICP0-binding_dom"/>
</dbReference>
<evidence type="ECO:0000259" key="7">
    <source>
        <dbReference type="PROSITE" id="PS50089"/>
    </source>
</evidence>
<keyword evidence="3" id="KW-0677">Repeat</keyword>
<feature type="compositionally biased region" description="Pro residues" evidence="6">
    <location>
        <begin position="72"/>
        <end position="84"/>
    </location>
</feature>
<accession>A0ABR3SQL5</accession>
<dbReference type="Proteomes" id="UP001521116">
    <property type="component" value="Unassembled WGS sequence"/>
</dbReference>
<dbReference type="SMART" id="SM00184">
    <property type="entry name" value="RING"/>
    <property type="match status" value="1"/>
</dbReference>
<evidence type="ECO:0000256" key="3">
    <source>
        <dbReference type="ARBA" id="ARBA00022737"/>
    </source>
</evidence>
<feature type="compositionally biased region" description="Basic and acidic residues" evidence="6">
    <location>
        <begin position="112"/>
        <end position="121"/>
    </location>
</feature>
<dbReference type="Gene3D" id="3.10.20.90">
    <property type="entry name" value="Phosphatidylinositol 3-kinase Catalytic Subunit, Chain A, domain 1"/>
    <property type="match status" value="1"/>
</dbReference>
<feature type="compositionally biased region" description="Acidic residues" evidence="6">
    <location>
        <begin position="94"/>
        <end position="107"/>
    </location>
</feature>
<dbReference type="Pfam" id="PF22486">
    <property type="entry name" value="MATH_2"/>
    <property type="match status" value="1"/>
</dbReference>
<dbReference type="PANTHER" id="PTHR43215">
    <property type="entry name" value="RADIAL SPOKE HEAD 1 HOMOLOG"/>
    <property type="match status" value="1"/>
</dbReference>
<keyword evidence="5" id="KW-0479">Metal-binding</keyword>
<feature type="domain" description="MATH" evidence="8">
    <location>
        <begin position="161"/>
        <end position="347"/>
    </location>
</feature>
<evidence type="ECO:0000256" key="2">
    <source>
        <dbReference type="ARBA" id="ARBA00022490"/>
    </source>
</evidence>
<evidence type="ECO:0000313" key="9">
    <source>
        <dbReference type="EMBL" id="KAL1627201.1"/>
    </source>
</evidence>
<feature type="compositionally biased region" description="Pro residues" evidence="6">
    <location>
        <begin position="30"/>
        <end position="40"/>
    </location>
</feature>
<evidence type="ECO:0008006" key="11">
    <source>
        <dbReference type="Google" id="ProtNLM"/>
    </source>
</evidence>
<dbReference type="Gene3D" id="2.60.210.10">
    <property type="entry name" value="Apoptosis, Tumor Necrosis Factor Receptor Associated Protein 2, Chain A"/>
    <property type="match status" value="1"/>
</dbReference>
<dbReference type="Pfam" id="PF00443">
    <property type="entry name" value="UCH"/>
    <property type="match status" value="1"/>
</dbReference>
<dbReference type="InterPro" id="IPR013083">
    <property type="entry name" value="Znf_RING/FYVE/PHD"/>
</dbReference>
<dbReference type="InterPro" id="IPR008974">
    <property type="entry name" value="TRAF-like"/>
</dbReference>
<protein>
    <recommendedName>
        <fullName evidence="11">MATH and UCH domain protein</fullName>
    </recommendedName>
</protein>
<dbReference type="InterPro" id="IPR002083">
    <property type="entry name" value="MATH/TRAF_dom"/>
</dbReference>
<keyword evidence="5" id="KW-0863">Zinc-finger</keyword>
<dbReference type="InterPro" id="IPR001394">
    <property type="entry name" value="Peptidase_C19_UCH"/>
</dbReference>
<evidence type="ECO:0000256" key="6">
    <source>
        <dbReference type="SAM" id="MobiDB-lite"/>
    </source>
</evidence>
<reference evidence="9 10" key="1">
    <citation type="submission" date="2024-02" db="EMBL/GenBank/DDBJ databases">
        <title>De novo assembly and annotation of 12 fungi associated with fruit tree decline syndrome in Ontario, Canada.</title>
        <authorList>
            <person name="Sulman M."/>
            <person name="Ellouze W."/>
            <person name="Ilyukhin E."/>
        </authorList>
    </citation>
    <scope>NUCLEOTIDE SEQUENCE [LARGE SCALE GENOMIC DNA]</scope>
    <source>
        <strain evidence="9 10">M1-105</strain>
    </source>
</reference>